<dbReference type="GO" id="GO:0003735">
    <property type="term" value="F:structural constituent of ribosome"/>
    <property type="evidence" value="ECO:0007669"/>
    <property type="project" value="InterPro"/>
</dbReference>
<comment type="similarity">
    <text evidence="1">Belongs to the universal ribosomal protein uL6 family.</text>
</comment>
<dbReference type="Proteomes" id="UP000054408">
    <property type="component" value="Unassembled WGS sequence"/>
</dbReference>
<reference evidence="5 6" key="1">
    <citation type="submission" date="2010-05" db="EMBL/GenBank/DDBJ databases">
        <title>The Genome Sequence of Thecamonas trahens ATCC 50062.</title>
        <authorList>
            <consortium name="The Broad Institute Genome Sequencing Platform"/>
            <person name="Russ C."/>
            <person name="Cuomo C."/>
            <person name="Shea T."/>
            <person name="Young S.K."/>
            <person name="Zeng Q."/>
            <person name="Koehrsen M."/>
            <person name="Haas B."/>
            <person name="Borodovsky M."/>
            <person name="Guigo R."/>
            <person name="Alvarado L."/>
            <person name="Berlin A."/>
            <person name="Bochicchio J."/>
            <person name="Borenstein D."/>
            <person name="Chapman S."/>
            <person name="Chen Z."/>
            <person name="Freedman E."/>
            <person name="Gellesch M."/>
            <person name="Goldberg J."/>
            <person name="Griggs A."/>
            <person name="Gujja S."/>
            <person name="Heilman E."/>
            <person name="Heiman D."/>
            <person name="Hepburn T."/>
            <person name="Howarth C."/>
            <person name="Jen D."/>
            <person name="Larson L."/>
            <person name="Mehta T."/>
            <person name="Park D."/>
            <person name="Pearson M."/>
            <person name="Roberts A."/>
            <person name="Saif S."/>
            <person name="Shenoy N."/>
            <person name="Sisk P."/>
            <person name="Stolte C."/>
            <person name="Sykes S."/>
            <person name="Thomson T."/>
            <person name="Walk T."/>
            <person name="White J."/>
            <person name="Yandava C."/>
            <person name="Burger G."/>
            <person name="Gray M.W."/>
            <person name="Holland P.W.H."/>
            <person name="King N."/>
            <person name="Lang F.B.F."/>
            <person name="Roger A.J."/>
            <person name="Ruiz-Trillo I."/>
            <person name="Lander E."/>
            <person name="Nusbaum C."/>
        </authorList>
    </citation>
    <scope>NUCLEOTIDE SEQUENCE [LARGE SCALE GENOMIC DNA]</scope>
    <source>
        <strain evidence="5 6">ATCC 50062</strain>
    </source>
</reference>
<dbReference type="InterPro" id="IPR000702">
    <property type="entry name" value="Ribosomal_uL6-like"/>
</dbReference>
<dbReference type="GO" id="GO:0019843">
    <property type="term" value="F:rRNA binding"/>
    <property type="evidence" value="ECO:0007669"/>
    <property type="project" value="InterPro"/>
</dbReference>
<dbReference type="InterPro" id="IPR036789">
    <property type="entry name" value="Ribosomal_uL6-like_a/b-dom_sf"/>
</dbReference>
<organism evidence="5 6">
    <name type="scientific">Thecamonas trahens ATCC 50062</name>
    <dbReference type="NCBI Taxonomy" id="461836"/>
    <lineage>
        <taxon>Eukaryota</taxon>
        <taxon>Apusozoa</taxon>
        <taxon>Apusomonadida</taxon>
        <taxon>Apusomonadidae</taxon>
        <taxon>Thecamonas</taxon>
    </lineage>
</organism>
<keyword evidence="6" id="KW-1185">Reference proteome</keyword>
<dbReference type="PANTHER" id="PTHR11655:SF16">
    <property type="entry name" value="60S RIBOSOMAL PROTEIN L9"/>
    <property type="match status" value="1"/>
</dbReference>
<evidence type="ECO:0000313" key="5">
    <source>
        <dbReference type="EMBL" id="KNC54548.1"/>
    </source>
</evidence>
<dbReference type="RefSeq" id="XP_013753563.1">
    <property type="nucleotide sequence ID" value="XM_013898109.1"/>
</dbReference>
<feature type="domain" description="Large ribosomal subunit protein uL6 alpha-beta" evidence="4">
    <location>
        <begin position="12"/>
        <end position="86"/>
    </location>
</feature>
<evidence type="ECO:0000256" key="1">
    <source>
        <dbReference type="ARBA" id="ARBA00009356"/>
    </source>
</evidence>
<dbReference type="Gene3D" id="3.90.930.12">
    <property type="entry name" value="Ribosomal protein L6, alpha-beta domain"/>
    <property type="match status" value="2"/>
</dbReference>
<dbReference type="PANTHER" id="PTHR11655">
    <property type="entry name" value="60S/50S RIBOSOMAL PROTEIN L6/L9"/>
    <property type="match status" value="1"/>
</dbReference>
<dbReference type="GO" id="GO:0002181">
    <property type="term" value="P:cytoplasmic translation"/>
    <property type="evidence" value="ECO:0007669"/>
    <property type="project" value="TreeGrafter"/>
</dbReference>
<feature type="domain" description="Large ribosomal subunit protein uL6 alpha-beta" evidence="4">
    <location>
        <begin position="98"/>
        <end position="177"/>
    </location>
</feature>
<gene>
    <name evidence="5" type="ORF">AMSG_10397</name>
</gene>
<evidence type="ECO:0000259" key="4">
    <source>
        <dbReference type="Pfam" id="PF00347"/>
    </source>
</evidence>
<dbReference type="eggNOG" id="KOG3255">
    <property type="taxonomic scope" value="Eukaryota"/>
</dbReference>
<dbReference type="GO" id="GO:0022625">
    <property type="term" value="C:cytosolic large ribosomal subunit"/>
    <property type="evidence" value="ECO:0007669"/>
    <property type="project" value="TreeGrafter"/>
</dbReference>
<dbReference type="Pfam" id="PF00347">
    <property type="entry name" value="Ribosomal_L6"/>
    <property type="match status" value="2"/>
</dbReference>
<protein>
    <recommendedName>
        <fullName evidence="4">Large ribosomal subunit protein uL6 alpha-beta domain-containing protein</fullName>
    </recommendedName>
</protein>
<evidence type="ECO:0000313" key="6">
    <source>
        <dbReference type="Proteomes" id="UP000054408"/>
    </source>
</evidence>
<evidence type="ECO:0000256" key="2">
    <source>
        <dbReference type="ARBA" id="ARBA00022980"/>
    </source>
</evidence>
<evidence type="ECO:0000256" key="3">
    <source>
        <dbReference type="ARBA" id="ARBA00023274"/>
    </source>
</evidence>
<dbReference type="OMA" id="YAHFPMK"/>
<dbReference type="STRING" id="461836.A0A0L0DSW8"/>
<dbReference type="PIRSF" id="PIRSF002162">
    <property type="entry name" value="Ribosomal_L6"/>
    <property type="match status" value="1"/>
</dbReference>
<dbReference type="InterPro" id="IPR020040">
    <property type="entry name" value="Ribosomal_uL6_a/b-dom"/>
</dbReference>
<dbReference type="FunFam" id="3.90.930.12:FF:000004">
    <property type="entry name" value="60S ribosomal protein L9"/>
    <property type="match status" value="1"/>
</dbReference>
<name>A0A0L0DSW8_THETB</name>
<dbReference type="SUPFAM" id="SSF56053">
    <property type="entry name" value="Ribosomal protein L6"/>
    <property type="match status" value="2"/>
</dbReference>
<sequence length="190" mass="21551">MKIIQSAQFVDIPEGVTVTIKSRNVTVTGPRGTLTRRFNHQMLEMELVEGGKKVMVQSWHSNRKKLACIRTTASHVQNMIVGVTQGYRYKMRLVYAHFPINTSIVKDGKEIEIRNFLGEKRTRVVPMREGVIIKRGEDVKDELILEGNDVEKVSLTCSDIYGSTLVKNKDIRKFLDGVYKSESGPIPVDE</sequence>
<dbReference type="OrthoDB" id="10252633at2759"/>
<dbReference type="FunFam" id="3.90.930.12:FF:000003">
    <property type="entry name" value="60S ribosomal protein L9"/>
    <property type="match status" value="1"/>
</dbReference>
<dbReference type="EMBL" id="GL349491">
    <property type="protein sequence ID" value="KNC54548.1"/>
    <property type="molecule type" value="Genomic_DNA"/>
</dbReference>
<accession>A0A0L0DSW8</accession>
<dbReference type="AlphaFoldDB" id="A0A0L0DSW8"/>
<keyword evidence="2" id="KW-0689">Ribosomal protein</keyword>
<proteinExistence type="inferred from homology"/>
<keyword evidence="3" id="KW-0687">Ribonucleoprotein</keyword>
<dbReference type="GeneID" id="25568628"/>